<evidence type="ECO:0000256" key="5">
    <source>
        <dbReference type="SAM" id="MobiDB-lite"/>
    </source>
</evidence>
<evidence type="ECO:0000313" key="7">
    <source>
        <dbReference type="EMBL" id="CAH1264434.1"/>
    </source>
</evidence>
<dbReference type="CDD" id="cd01459">
    <property type="entry name" value="vWA_copine_like"/>
    <property type="match status" value="1"/>
</dbReference>
<organism evidence="7 8">
    <name type="scientific">Branchiostoma lanceolatum</name>
    <name type="common">Common lancelet</name>
    <name type="synonym">Amphioxus lanceolatum</name>
    <dbReference type="NCBI Taxonomy" id="7740"/>
    <lineage>
        <taxon>Eukaryota</taxon>
        <taxon>Metazoa</taxon>
        <taxon>Chordata</taxon>
        <taxon>Cephalochordata</taxon>
        <taxon>Leptocardii</taxon>
        <taxon>Amphioxiformes</taxon>
        <taxon>Branchiostomatidae</taxon>
        <taxon>Branchiostoma</taxon>
    </lineage>
</organism>
<feature type="region of interest" description="Disordered" evidence="5">
    <location>
        <begin position="557"/>
        <end position="587"/>
    </location>
</feature>
<dbReference type="Pfam" id="PF00168">
    <property type="entry name" value="C2"/>
    <property type="match status" value="2"/>
</dbReference>
<dbReference type="PANTHER" id="PTHR10857">
    <property type="entry name" value="COPINE"/>
    <property type="match status" value="1"/>
</dbReference>
<dbReference type="InterPro" id="IPR000008">
    <property type="entry name" value="C2_dom"/>
</dbReference>
<feature type="domain" description="C2" evidence="6">
    <location>
        <begin position="151"/>
        <end position="275"/>
    </location>
</feature>
<dbReference type="InterPro" id="IPR002035">
    <property type="entry name" value="VWF_A"/>
</dbReference>
<reference evidence="7" key="1">
    <citation type="submission" date="2022-01" db="EMBL/GenBank/DDBJ databases">
        <authorList>
            <person name="Braso-Vives M."/>
        </authorList>
    </citation>
    <scope>NUCLEOTIDE SEQUENCE</scope>
</reference>
<dbReference type="InterPro" id="IPR035892">
    <property type="entry name" value="C2_domain_sf"/>
</dbReference>
<sequence>MAGVPHQPQNPLQTVVPATKVEVSLSCRNLLDMDVFSKSDPMAVMFVQATASTEYREYGRTETIWNTLNPDFVKKFTIDYFFEESQKLMFKVYDIDSQSADLSKHDFLGQVTCTLGEIVGAPGSKIEKPLTLPHLGFKERLFNIRSGPAKKCGSIILSAEELSSCKDAVTLQFRATKLDKKDFFGKSDPFLLFYRCNEDGSWTTCHKTEVIKNTLNPQWKHFTIPVRTFCNADYDRTIKVECYDWNRDGGSHDLIGMFTTNLRQLTSGPAGSQTFDVIHPKKKAKKKKYKHSGTVTLQYAKVEQQYSFLDYVRGGTQMNFTVAIDFTASNGQPTQPTSLHYINPYGMNQYATALSAVGEIIQDYDSDKLFPAFGFGARTPPGYAVSHCFPLNGQPGNPYCFGVAGIMEAYQWTLRQVQLFGPTNFSPVINHVARLASQSREGGEYFVLLIVTDGVITDFEQTKEAIVNAATLPLSIIIVGVGNDDFEAMEILDGDEVRLSYRGRQAERDIVQFVPFRDYVDRQGNQVLSQARLAKDVLAEVPDQLLSYMKKHGIKPGAPPPAYMGPSGSSVPTAPSAPAGPGTTNIV</sequence>
<dbReference type="GO" id="GO:0005544">
    <property type="term" value="F:calcium-dependent phospholipid binding"/>
    <property type="evidence" value="ECO:0007669"/>
    <property type="project" value="InterPro"/>
</dbReference>
<dbReference type="SUPFAM" id="SSF53300">
    <property type="entry name" value="vWA-like"/>
    <property type="match status" value="1"/>
</dbReference>
<dbReference type="Proteomes" id="UP000838412">
    <property type="component" value="Chromosome 5"/>
</dbReference>
<proteinExistence type="inferred from homology"/>
<dbReference type="AlphaFoldDB" id="A0A8K0ESI7"/>
<keyword evidence="8" id="KW-1185">Reference proteome</keyword>
<dbReference type="PROSITE" id="PS50004">
    <property type="entry name" value="C2"/>
    <property type="match status" value="2"/>
</dbReference>
<dbReference type="CDD" id="cd04047">
    <property type="entry name" value="C2B_Copine"/>
    <property type="match status" value="1"/>
</dbReference>
<evidence type="ECO:0000259" key="6">
    <source>
        <dbReference type="PROSITE" id="PS50004"/>
    </source>
</evidence>
<dbReference type="PANTHER" id="PTHR10857:SF106">
    <property type="entry name" value="C2 DOMAIN-CONTAINING PROTEIN"/>
    <property type="match status" value="1"/>
</dbReference>
<gene>
    <name evidence="7" type="primary">CPNE8</name>
    <name evidence="7" type="ORF">BLAG_LOCUS18806</name>
</gene>
<evidence type="ECO:0000256" key="1">
    <source>
        <dbReference type="ARBA" id="ARBA00009048"/>
    </source>
</evidence>
<feature type="domain" description="C2" evidence="6">
    <location>
        <begin position="1"/>
        <end position="130"/>
    </location>
</feature>
<dbReference type="SUPFAM" id="SSF49562">
    <property type="entry name" value="C2 domain (Calcium/lipid-binding domain, CaLB)"/>
    <property type="match status" value="2"/>
</dbReference>
<name>A0A8K0ESI7_BRALA</name>
<dbReference type="GO" id="GO:0071277">
    <property type="term" value="P:cellular response to calcium ion"/>
    <property type="evidence" value="ECO:0007669"/>
    <property type="project" value="TreeGrafter"/>
</dbReference>
<comment type="similarity">
    <text evidence="1">Belongs to the copine family.</text>
</comment>
<evidence type="ECO:0000256" key="3">
    <source>
        <dbReference type="ARBA" id="ARBA00022737"/>
    </source>
</evidence>
<dbReference type="InterPro" id="IPR037768">
    <property type="entry name" value="C2B_Copine"/>
</dbReference>
<keyword evidence="3" id="KW-0677">Repeat</keyword>
<dbReference type="Gene3D" id="2.60.40.150">
    <property type="entry name" value="C2 domain"/>
    <property type="match status" value="2"/>
</dbReference>
<dbReference type="InterPro" id="IPR036465">
    <property type="entry name" value="vWFA_dom_sf"/>
</dbReference>
<dbReference type="EMBL" id="OV696690">
    <property type="protein sequence ID" value="CAH1264434.1"/>
    <property type="molecule type" value="Genomic_DNA"/>
</dbReference>
<protein>
    <submittedName>
        <fullName evidence="7">CPNE8 protein</fullName>
    </submittedName>
</protein>
<evidence type="ECO:0000256" key="2">
    <source>
        <dbReference type="ARBA" id="ARBA00022723"/>
    </source>
</evidence>
<dbReference type="Pfam" id="PF07002">
    <property type="entry name" value="Copine"/>
    <property type="match status" value="1"/>
</dbReference>
<dbReference type="GO" id="GO:0046872">
    <property type="term" value="F:metal ion binding"/>
    <property type="evidence" value="ECO:0007669"/>
    <property type="project" value="UniProtKB-KW"/>
</dbReference>
<dbReference type="FunFam" id="2.60.40.150:FF:000013">
    <property type="entry name" value="copine-9 isoform X1"/>
    <property type="match status" value="1"/>
</dbReference>
<dbReference type="OrthoDB" id="5855668at2759"/>
<feature type="compositionally biased region" description="Low complexity" evidence="5">
    <location>
        <begin position="565"/>
        <end position="587"/>
    </location>
</feature>
<dbReference type="InterPro" id="IPR010734">
    <property type="entry name" value="Copine_C"/>
</dbReference>
<dbReference type="SMART" id="SM00239">
    <property type="entry name" value="C2"/>
    <property type="match status" value="2"/>
</dbReference>
<dbReference type="InterPro" id="IPR045052">
    <property type="entry name" value="Copine"/>
</dbReference>
<evidence type="ECO:0000313" key="8">
    <source>
        <dbReference type="Proteomes" id="UP000838412"/>
    </source>
</evidence>
<evidence type="ECO:0000256" key="4">
    <source>
        <dbReference type="ARBA" id="ARBA00022837"/>
    </source>
</evidence>
<keyword evidence="4" id="KW-0106">Calcium</keyword>
<dbReference type="CDD" id="cd04048">
    <property type="entry name" value="C2A_Copine"/>
    <property type="match status" value="1"/>
</dbReference>
<keyword evidence="2" id="KW-0479">Metal-binding</keyword>
<dbReference type="SMART" id="SM00327">
    <property type="entry name" value="VWA"/>
    <property type="match status" value="1"/>
</dbReference>
<dbReference type="GO" id="GO:0005886">
    <property type="term" value="C:plasma membrane"/>
    <property type="evidence" value="ECO:0007669"/>
    <property type="project" value="TreeGrafter"/>
</dbReference>
<accession>A0A8K0ESI7</accession>
<dbReference type="FunFam" id="2.60.40.150:FF:000099">
    <property type="entry name" value="Copine 3"/>
    <property type="match status" value="1"/>
</dbReference>